<evidence type="ECO:0000313" key="2">
    <source>
        <dbReference type="EMBL" id="MCL6730025.1"/>
    </source>
</evidence>
<reference evidence="2" key="1">
    <citation type="submission" date="2022-05" db="EMBL/GenBank/DDBJ databases">
        <authorList>
            <person name="Jo J.-H."/>
            <person name="Im W.-T."/>
        </authorList>
    </citation>
    <scope>NUCLEOTIDE SEQUENCE</scope>
    <source>
        <strain evidence="2">SE220</strain>
    </source>
</reference>
<feature type="signal peptide" evidence="1">
    <location>
        <begin position="1"/>
        <end position="25"/>
    </location>
</feature>
<dbReference type="Proteomes" id="UP001165342">
    <property type="component" value="Unassembled WGS sequence"/>
</dbReference>
<sequence>MRLPPVAIVAASALLGAGASAVAKAPTTWDGLTQVKSKRLDLVYLQPGADFRAYSKVLVEPTEVAFAKNWQRDYNRSTRQLGARVSDSEVQRTITEAVKAANDIFAQSWTKGGYAVVDTPGPDVMRVKTGVVNIWVNAPDRPTAGRSYSFSEEAGRATLFVEARDSMTGALLGRAVDQRIVGDNMTAWRTSVSNRGDFRDQVQHWADISVRGMAELKALSPIKP</sequence>
<accession>A0ABT0S3B4</accession>
<protein>
    <submittedName>
        <fullName evidence="2">DUF3313 domain-containing protein</fullName>
    </submittedName>
</protein>
<gene>
    <name evidence="2" type="ORF">LZ538_08150</name>
</gene>
<comment type="caution">
    <text evidence="2">The sequence shown here is derived from an EMBL/GenBank/DDBJ whole genome shotgun (WGS) entry which is preliminary data.</text>
</comment>
<evidence type="ECO:0000256" key="1">
    <source>
        <dbReference type="SAM" id="SignalP"/>
    </source>
</evidence>
<dbReference type="RefSeq" id="WP_249831486.1">
    <property type="nucleotide sequence ID" value="NZ_JAMGBE010000002.1"/>
</dbReference>
<dbReference type="EMBL" id="JAMGBE010000002">
    <property type="protein sequence ID" value="MCL6730025.1"/>
    <property type="molecule type" value="Genomic_DNA"/>
</dbReference>
<dbReference type="Pfam" id="PF11769">
    <property type="entry name" value="DUF3313"/>
    <property type="match status" value="1"/>
</dbReference>
<dbReference type="InterPro" id="IPR021747">
    <property type="entry name" value="DUF3313"/>
</dbReference>
<feature type="chain" id="PRO_5046742856" evidence="1">
    <location>
        <begin position="26"/>
        <end position="224"/>
    </location>
</feature>
<organism evidence="2 3">
    <name type="scientific">Sphingomonas hankyongi</name>
    <dbReference type="NCBI Taxonomy" id="2908209"/>
    <lineage>
        <taxon>Bacteria</taxon>
        <taxon>Pseudomonadati</taxon>
        <taxon>Pseudomonadota</taxon>
        <taxon>Alphaproteobacteria</taxon>
        <taxon>Sphingomonadales</taxon>
        <taxon>Sphingomonadaceae</taxon>
        <taxon>Sphingomonas</taxon>
    </lineage>
</organism>
<evidence type="ECO:0000313" key="3">
    <source>
        <dbReference type="Proteomes" id="UP001165342"/>
    </source>
</evidence>
<proteinExistence type="predicted"/>
<name>A0ABT0S3B4_9SPHN</name>
<keyword evidence="1" id="KW-0732">Signal</keyword>
<keyword evidence="3" id="KW-1185">Reference proteome</keyword>